<proteinExistence type="predicted"/>
<keyword evidence="1" id="KW-0732">Signal</keyword>
<feature type="signal peptide" evidence="1">
    <location>
        <begin position="1"/>
        <end position="20"/>
    </location>
</feature>
<keyword evidence="3" id="KW-1185">Reference proteome</keyword>
<organism evidence="2 3">
    <name type="scientific">Pelagovum pacificum</name>
    <dbReference type="NCBI Taxonomy" id="2588711"/>
    <lineage>
        <taxon>Bacteria</taxon>
        <taxon>Pseudomonadati</taxon>
        <taxon>Pseudomonadota</taxon>
        <taxon>Alphaproteobacteria</taxon>
        <taxon>Rhodobacterales</taxon>
        <taxon>Paracoccaceae</taxon>
        <taxon>Pelagovum</taxon>
    </lineage>
</organism>
<evidence type="ECO:0000256" key="1">
    <source>
        <dbReference type="SAM" id="SignalP"/>
    </source>
</evidence>
<dbReference type="AlphaFoldDB" id="A0A5C5GHS7"/>
<accession>A0A5C5GHS7</accession>
<sequence>MTIRFIAVLLLAVTGGQLSAQGLDKQFTAATEAFNFAAGGAPEEIAALQIEILSSAEGTWFPADPISDGGALPEDVVARVCADHAITFTLNDPLSFTLSRQDGALQTRYDYAGGHTYIYSTPTEQVQAYLRIEERPLTDMLALSTLQSGAWRGSTAVFRPSPDILVLARAGWPVAIFGRCP</sequence>
<dbReference type="Proteomes" id="UP000314011">
    <property type="component" value="Unassembled WGS sequence"/>
</dbReference>
<comment type="caution">
    <text evidence="2">The sequence shown here is derived from an EMBL/GenBank/DDBJ whole genome shotgun (WGS) entry which is preliminary data.</text>
</comment>
<protein>
    <submittedName>
        <fullName evidence="2">Uncharacterized protein</fullName>
    </submittedName>
</protein>
<dbReference type="EMBL" id="VFFF01000001">
    <property type="protein sequence ID" value="TNY33667.1"/>
    <property type="molecule type" value="Genomic_DNA"/>
</dbReference>
<reference evidence="2 3" key="1">
    <citation type="submission" date="2019-06" db="EMBL/GenBank/DDBJ databases">
        <title>Genome of new Rhodobacteraceae sp. SM1903.</title>
        <authorList>
            <person name="Ren X."/>
        </authorList>
    </citation>
    <scope>NUCLEOTIDE SEQUENCE [LARGE SCALE GENOMIC DNA]</scope>
    <source>
        <strain evidence="2 3">SM1903</strain>
    </source>
</reference>
<feature type="chain" id="PRO_5022988522" evidence="1">
    <location>
        <begin position="21"/>
        <end position="181"/>
    </location>
</feature>
<dbReference type="RefSeq" id="WP_140194355.1">
    <property type="nucleotide sequence ID" value="NZ_CP065915.1"/>
</dbReference>
<evidence type="ECO:0000313" key="3">
    <source>
        <dbReference type="Proteomes" id="UP000314011"/>
    </source>
</evidence>
<name>A0A5C5GHS7_9RHOB</name>
<gene>
    <name evidence="2" type="ORF">FHY64_10455</name>
</gene>
<evidence type="ECO:0000313" key="2">
    <source>
        <dbReference type="EMBL" id="TNY33667.1"/>
    </source>
</evidence>